<evidence type="ECO:0008006" key="6">
    <source>
        <dbReference type="Google" id="ProtNLM"/>
    </source>
</evidence>
<reference evidence="4 5" key="1">
    <citation type="submission" date="2020-04" db="EMBL/GenBank/DDBJ databases">
        <title>Plant Genome Project.</title>
        <authorList>
            <person name="Zhang R.-G."/>
        </authorList>
    </citation>
    <scope>NUCLEOTIDE SEQUENCE [LARGE SCALE GENOMIC DNA]</scope>
    <source>
        <strain evidence="4">YNK0</strain>
        <tissue evidence="4">Leaf</tissue>
    </source>
</reference>
<dbReference type="OrthoDB" id="1930285at2759"/>
<name>A0A834YY57_TETSI</name>
<comment type="caution">
    <text evidence="4">The sequence shown here is derived from an EMBL/GenBank/DDBJ whole genome shotgun (WGS) entry which is preliminary data.</text>
</comment>
<evidence type="ECO:0000259" key="2">
    <source>
        <dbReference type="Pfam" id="PF11331"/>
    </source>
</evidence>
<evidence type="ECO:0000256" key="1">
    <source>
        <dbReference type="SAM" id="MobiDB-lite"/>
    </source>
</evidence>
<evidence type="ECO:0000313" key="4">
    <source>
        <dbReference type="EMBL" id="KAF8394811.1"/>
    </source>
</evidence>
<feature type="domain" description="Enhanced disease resistance 4-like N-terminal" evidence="3">
    <location>
        <begin position="145"/>
        <end position="178"/>
    </location>
</feature>
<feature type="compositionally biased region" description="Polar residues" evidence="1">
    <location>
        <begin position="931"/>
        <end position="947"/>
    </location>
</feature>
<dbReference type="InterPro" id="IPR021480">
    <property type="entry name" value="Zinc_ribbon_12"/>
</dbReference>
<dbReference type="AlphaFoldDB" id="A0A834YY57"/>
<dbReference type="InterPro" id="IPR055126">
    <property type="entry name" value="EDR4-like_N"/>
</dbReference>
<dbReference type="PANTHER" id="PTHR31105">
    <property type="entry name" value="EXTRA-LARGE G-PROTEIN-LIKE"/>
    <property type="match status" value="1"/>
</dbReference>
<dbReference type="GO" id="GO:1900150">
    <property type="term" value="P:regulation of defense response to fungus"/>
    <property type="evidence" value="ECO:0007669"/>
    <property type="project" value="InterPro"/>
</dbReference>
<feature type="compositionally biased region" description="Basic and acidic residues" evidence="1">
    <location>
        <begin position="948"/>
        <end position="958"/>
    </location>
</feature>
<accession>A0A834YY57</accession>
<dbReference type="InterPro" id="IPR040244">
    <property type="entry name" value="EDR4-like"/>
</dbReference>
<feature type="region of interest" description="Disordered" evidence="1">
    <location>
        <begin position="184"/>
        <end position="214"/>
    </location>
</feature>
<dbReference type="Proteomes" id="UP000655225">
    <property type="component" value="Unassembled WGS sequence"/>
</dbReference>
<feature type="region of interest" description="Disordered" evidence="1">
    <location>
        <begin position="849"/>
        <end position="869"/>
    </location>
</feature>
<dbReference type="OMA" id="LENLEYC"/>
<dbReference type="EMBL" id="JABCRI010000013">
    <property type="protein sequence ID" value="KAF8394811.1"/>
    <property type="molecule type" value="Genomic_DNA"/>
</dbReference>
<organism evidence="4 5">
    <name type="scientific">Tetracentron sinense</name>
    <name type="common">Spur-leaf</name>
    <dbReference type="NCBI Taxonomy" id="13715"/>
    <lineage>
        <taxon>Eukaryota</taxon>
        <taxon>Viridiplantae</taxon>
        <taxon>Streptophyta</taxon>
        <taxon>Embryophyta</taxon>
        <taxon>Tracheophyta</taxon>
        <taxon>Spermatophyta</taxon>
        <taxon>Magnoliopsida</taxon>
        <taxon>Trochodendrales</taxon>
        <taxon>Trochodendraceae</taxon>
        <taxon>Tetracentron</taxon>
    </lineage>
</organism>
<dbReference type="PANTHER" id="PTHR31105:SF38">
    <property type="entry name" value="PROTEIN ENHANCED DISEASE RESISTANCE 4"/>
    <property type="match status" value="1"/>
</dbReference>
<gene>
    <name evidence="4" type="ORF">HHK36_018747</name>
</gene>
<feature type="region of interest" description="Disordered" evidence="1">
    <location>
        <begin position="930"/>
        <end position="958"/>
    </location>
</feature>
<dbReference type="Pfam" id="PF11331">
    <property type="entry name" value="Zn_ribbon_12"/>
    <property type="match status" value="1"/>
</dbReference>
<evidence type="ECO:0000313" key="5">
    <source>
        <dbReference type="Proteomes" id="UP000655225"/>
    </source>
</evidence>
<protein>
    <recommendedName>
        <fullName evidence="6">Zinc-ribbon domain-containing protein</fullName>
    </recommendedName>
</protein>
<proteinExistence type="predicted"/>
<feature type="domain" description="Probable zinc-ribbon" evidence="2">
    <location>
        <begin position="749"/>
        <end position="793"/>
    </location>
</feature>
<evidence type="ECO:0000259" key="3">
    <source>
        <dbReference type="Pfam" id="PF22910"/>
    </source>
</evidence>
<sequence length="958" mass="108286">MEVSEDMRADFKLHLVPIYRLKQLTTIMHNAVALSLTPKLGPPQLVLVTGAKKQQLIGLRKGSLTLHQVALNIRSALFNASFPSQISVVEERSKHEGISGGCSLHVHLISTISLLFGDAEEHFDGVRRVLSARYLKKMTTKPTPKVRLVRCPKCRRLLPELANLPVYECGGCGTVLRAKRCKEDGKNVSSGPPEIDPAKNNEPEQDSEDKESISLSRKVILTEECYSDLKNEMDQNESGYCNKQRSRSIKISNGVSSLGELTCHENEESSSESGGNIEVTGNYGSGSYFTCTSPDSQQHSMGRNSILAAQRSLDKSISSETYKSFLNEYLEQSQKIVHNDFDHIRSRETVETTEFVDHRVISEELSSGVRDVSKSPLTRSPHAYDGSVSSYDELDDQVPDQHLHLSKRNLFKTQKVAEFVGTIESPTKDNVPMNNMISSNSEVRHLERKFLSMSSNEKYNLAGMECANWDREESREPKRHGIRAQKQVNSQYSKGFHPVSNRMRLERDGFQSREPLYPRGSLDGCEIANPSSHGNEEFLCGPSFYTSEKPEYHEQDRVDLLKMVDDLRDQLNRSYTRRGKENGRIPTEATQQEKQRLAYCNYEASEGEVLQHCDTTYPPYPPGRFGPRKNRLQQCGVSQMPFSGQITNCRHHVDYSCLHCYPLDWQYQLQFPPHGICCNKGLCRGYPDHIRYEPYSSSPASPRQYMDSDFPLRGHDTQSRERRCMDNKVNMLYLRERRQAVKRHCRPIAGGAPFIMCYCCRKLLQLPSDFLLPRKKCHRIRCGGCSEELKFSFHNGIQIGPYSPNAIVPPPSEVDNSRSYDCLQGDPVSYSEDYGLSFCKSGSTVGEPAFLPDPPPTLQSNSDDRKKSSGTAFQLMEEREKLVLKQTRYKQKNPAEASESALPSFNMDKSEKLAVVLPKSVSPLHRLMGYSSPSEMINRSGAGTHSFNDPEKNSRSRD</sequence>
<keyword evidence="5" id="KW-1185">Reference proteome</keyword>
<dbReference type="Pfam" id="PF22910">
    <property type="entry name" value="EDR4-like_1st"/>
    <property type="match status" value="1"/>
</dbReference>
<feature type="region of interest" description="Disordered" evidence="1">
    <location>
        <begin position="367"/>
        <end position="386"/>
    </location>
</feature>